<dbReference type="GO" id="GO:0006633">
    <property type="term" value="P:fatty acid biosynthetic process"/>
    <property type="evidence" value="ECO:0007669"/>
    <property type="project" value="TreeGrafter"/>
</dbReference>
<evidence type="ECO:0000256" key="1">
    <source>
        <dbReference type="ARBA" id="ARBA00013258"/>
    </source>
</evidence>
<dbReference type="STRING" id="1215104.GCA_000730585_00604"/>
<dbReference type="Gene3D" id="3.40.366.10">
    <property type="entry name" value="Malonyl-Coenzyme A Acyl Carrier Protein, domain 2"/>
    <property type="match status" value="1"/>
</dbReference>
<sequence>MKAWLFQGQGSQRKGMGAALFARFPALRDEAAGILGYDLARLCQDDPEQALNQTRYTQPAIYVVSWLGYLAAREDGVEARFAAGHSVGEYAALTAAGVMDFALGLRIVAERARLMAEVRGGGLLALLGQDQEQVTALLAELPESGLAIANINSPRQIIVGGAQAPLAQLADLCAARSLRALPLKVSGPFHTPHMAAAEAAFGEFLQGLAARFAAPRFPVIANLDAQPHNREGLVERLSRHLSQPVRWQQVVQRLLTEGVEDFIEIGQPAILGGMLKDIRALAPAPQPQPQPQAVERPLLVQAIAPRQGAEALLGELARHGVMGLLDGHGLDDPELERTLDRYNANPHLRGRFGVSLGGAARLARVAEQGVRCIEIAAHDLNAGLRQRWPQVHWLVRLERHEDLDNGLAHADALLIAADRHMPLLLEALARRERQARQPLIGAGGLAASPAGVQALLDLGVDFVAPGALFLLASEAALPLDVQQRLARMGRQDHRLLSDWRYPELHSRSPGYVLDQAAQAASEAQQALYLGDSIDAAARRDLHNRMQAGLARTQVHGDASLWLFNHWRRQHAADLPIPLPAAQLLELLSPAARPRRTP</sequence>
<dbReference type="SUPFAM" id="SSF51412">
    <property type="entry name" value="Inosine monophosphate dehydrogenase (IMPDH)"/>
    <property type="match status" value="1"/>
</dbReference>
<dbReference type="PANTHER" id="PTHR42681">
    <property type="entry name" value="MALONYL-COA-ACYL CARRIER PROTEIN TRANSACYLASE, MITOCHONDRIAL"/>
    <property type="match status" value="1"/>
</dbReference>
<dbReference type="EC" id="2.3.1.39" evidence="1"/>
<dbReference type="InterPro" id="IPR016035">
    <property type="entry name" value="Acyl_Trfase/lysoPLipase"/>
</dbReference>
<dbReference type="Gene3D" id="3.20.20.70">
    <property type="entry name" value="Aldolase class I"/>
    <property type="match status" value="1"/>
</dbReference>
<dbReference type="InterPro" id="IPR013785">
    <property type="entry name" value="Aldolase_TIM"/>
</dbReference>
<dbReference type="OrthoDB" id="9808564at2"/>
<evidence type="ECO:0000256" key="4">
    <source>
        <dbReference type="ARBA" id="ARBA00048462"/>
    </source>
</evidence>
<comment type="catalytic activity">
    <reaction evidence="4">
        <text>holo-[ACP] + malonyl-CoA = malonyl-[ACP] + CoA</text>
        <dbReference type="Rhea" id="RHEA:41792"/>
        <dbReference type="Rhea" id="RHEA-COMP:9623"/>
        <dbReference type="Rhea" id="RHEA-COMP:9685"/>
        <dbReference type="ChEBI" id="CHEBI:57287"/>
        <dbReference type="ChEBI" id="CHEBI:57384"/>
        <dbReference type="ChEBI" id="CHEBI:64479"/>
        <dbReference type="ChEBI" id="CHEBI:78449"/>
        <dbReference type="EC" id="2.3.1.39"/>
    </reaction>
</comment>
<reference evidence="7" key="1">
    <citation type="submission" date="2017-06" db="EMBL/GenBank/DDBJ databases">
        <authorList>
            <person name="Varghese N."/>
            <person name="Submissions S."/>
        </authorList>
    </citation>
    <scope>NUCLEOTIDE SEQUENCE [LARGE SCALE GENOMIC DNA]</scope>
    <source>
        <strain evidence="7">DSM 22348</strain>
    </source>
</reference>
<dbReference type="Proteomes" id="UP000198407">
    <property type="component" value="Unassembled WGS sequence"/>
</dbReference>
<organism evidence="6 7">
    <name type="scientific">Pseudomonas japonica</name>
    <dbReference type="NCBI Taxonomy" id="256466"/>
    <lineage>
        <taxon>Bacteria</taxon>
        <taxon>Pseudomonadati</taxon>
        <taxon>Pseudomonadota</taxon>
        <taxon>Gammaproteobacteria</taxon>
        <taxon>Pseudomonadales</taxon>
        <taxon>Pseudomonadaceae</taxon>
        <taxon>Pseudomonas</taxon>
    </lineage>
</organism>
<dbReference type="AlphaFoldDB" id="A0A239F1V5"/>
<dbReference type="SMART" id="SM00827">
    <property type="entry name" value="PKS_AT"/>
    <property type="match status" value="1"/>
</dbReference>
<evidence type="ECO:0000256" key="3">
    <source>
        <dbReference type="ARBA" id="ARBA00023315"/>
    </source>
</evidence>
<dbReference type="EMBL" id="FZOL01000009">
    <property type="protein sequence ID" value="SNS50122.1"/>
    <property type="molecule type" value="Genomic_DNA"/>
</dbReference>
<dbReference type="Gene3D" id="3.30.70.250">
    <property type="entry name" value="Malonyl-CoA ACP transacylase, ACP-binding"/>
    <property type="match status" value="1"/>
</dbReference>
<evidence type="ECO:0000313" key="6">
    <source>
        <dbReference type="EMBL" id="SNS50122.1"/>
    </source>
</evidence>
<name>A0A239F1V5_9PSED</name>
<gene>
    <name evidence="6" type="ORF">SAMN05444352_10946</name>
</gene>
<evidence type="ECO:0000313" key="7">
    <source>
        <dbReference type="Proteomes" id="UP000198407"/>
    </source>
</evidence>
<feature type="domain" description="Malonyl-CoA:ACP transacylase (MAT)" evidence="5">
    <location>
        <begin position="5"/>
        <end position="320"/>
    </location>
</feature>
<dbReference type="SUPFAM" id="SSF52151">
    <property type="entry name" value="FabD/lysophospholipase-like"/>
    <property type="match status" value="1"/>
</dbReference>
<evidence type="ECO:0000256" key="2">
    <source>
        <dbReference type="ARBA" id="ARBA00022679"/>
    </source>
</evidence>
<keyword evidence="7" id="KW-1185">Reference proteome</keyword>
<dbReference type="GO" id="GO:0004314">
    <property type="term" value="F:[acyl-carrier-protein] S-malonyltransferase activity"/>
    <property type="evidence" value="ECO:0007669"/>
    <property type="project" value="UniProtKB-EC"/>
</dbReference>
<dbReference type="InterPro" id="IPR014043">
    <property type="entry name" value="Acyl_transferase_dom"/>
</dbReference>
<dbReference type="GO" id="GO:0005829">
    <property type="term" value="C:cytosol"/>
    <property type="evidence" value="ECO:0007669"/>
    <property type="project" value="TreeGrafter"/>
</dbReference>
<dbReference type="SUPFAM" id="SSF55048">
    <property type="entry name" value="Probable ACP-binding domain of malonyl-CoA ACP transacylase"/>
    <property type="match status" value="1"/>
</dbReference>
<proteinExistence type="predicted"/>
<dbReference type="PANTHER" id="PTHR42681:SF1">
    <property type="entry name" value="MALONYL-COA-ACYL CARRIER PROTEIN TRANSACYLASE, MITOCHONDRIAL"/>
    <property type="match status" value="1"/>
</dbReference>
<dbReference type="Pfam" id="PF00698">
    <property type="entry name" value="Acyl_transf_1"/>
    <property type="match status" value="1"/>
</dbReference>
<dbReference type="InterPro" id="IPR001227">
    <property type="entry name" value="Ac_transferase_dom_sf"/>
</dbReference>
<protein>
    <recommendedName>
        <fullName evidence="1">[acyl-carrier-protein] S-malonyltransferase</fullName>
        <ecNumber evidence="1">2.3.1.39</ecNumber>
    </recommendedName>
</protein>
<keyword evidence="3" id="KW-0012">Acyltransferase</keyword>
<dbReference type="RefSeq" id="WP_052419548.1">
    <property type="nucleotide sequence ID" value="NZ_FZOL01000009.1"/>
</dbReference>
<keyword evidence="2" id="KW-0808">Transferase</keyword>
<dbReference type="InterPro" id="IPR050858">
    <property type="entry name" value="Mal-CoA-ACP_Trans/PKS_FabD"/>
</dbReference>
<evidence type="ECO:0000259" key="5">
    <source>
        <dbReference type="SMART" id="SM00827"/>
    </source>
</evidence>
<dbReference type="InterPro" id="IPR016036">
    <property type="entry name" value="Malonyl_transacylase_ACP-bd"/>
</dbReference>
<accession>A0A239F1V5</accession>